<keyword evidence="1" id="KW-1133">Transmembrane helix</keyword>
<organism evidence="3 4">
    <name type="scientific">Salinirubellus salinus</name>
    <dbReference type="NCBI Taxonomy" id="1364945"/>
    <lineage>
        <taxon>Archaea</taxon>
        <taxon>Methanobacteriati</taxon>
        <taxon>Methanobacteriota</taxon>
        <taxon>Stenosarchaea group</taxon>
        <taxon>Halobacteria</taxon>
        <taxon>Halobacteriales</taxon>
        <taxon>Natronomonadaceae</taxon>
        <taxon>Salinirubellus</taxon>
    </lineage>
</organism>
<keyword evidence="1" id="KW-0472">Membrane</keyword>
<dbReference type="GO" id="GO:0016209">
    <property type="term" value="F:antioxidant activity"/>
    <property type="evidence" value="ECO:0007669"/>
    <property type="project" value="InterPro"/>
</dbReference>
<dbReference type="GeneID" id="74942095"/>
<reference evidence="3" key="1">
    <citation type="submission" date="2022-09" db="EMBL/GenBank/DDBJ databases">
        <title>Diverse halophilic archaea isolated from saline environments.</title>
        <authorList>
            <person name="Cui H.-L."/>
        </authorList>
    </citation>
    <scope>NUCLEOTIDE SEQUENCE</scope>
    <source>
        <strain evidence="3">ZS-35-S2</strain>
    </source>
</reference>
<feature type="domain" description="Thioredoxin" evidence="2">
    <location>
        <begin position="3"/>
        <end position="158"/>
    </location>
</feature>
<dbReference type="SUPFAM" id="SSF52833">
    <property type="entry name" value="Thioredoxin-like"/>
    <property type="match status" value="1"/>
</dbReference>
<gene>
    <name evidence="3" type="ORF">N0B31_06695</name>
</gene>
<dbReference type="Pfam" id="PF00578">
    <property type="entry name" value="AhpC-TSA"/>
    <property type="match status" value="1"/>
</dbReference>
<protein>
    <submittedName>
        <fullName evidence="3">Peroxiredoxin family protein</fullName>
    </submittedName>
</protein>
<evidence type="ECO:0000259" key="2">
    <source>
        <dbReference type="PROSITE" id="PS51352"/>
    </source>
</evidence>
<evidence type="ECO:0000256" key="1">
    <source>
        <dbReference type="SAM" id="Phobius"/>
    </source>
</evidence>
<evidence type="ECO:0000313" key="3">
    <source>
        <dbReference type="EMBL" id="UWM55970.1"/>
    </source>
</evidence>
<proteinExistence type="predicted"/>
<dbReference type="EMBL" id="CP104003">
    <property type="protein sequence ID" value="UWM55970.1"/>
    <property type="molecule type" value="Genomic_DNA"/>
</dbReference>
<dbReference type="InterPro" id="IPR013766">
    <property type="entry name" value="Thioredoxin_domain"/>
</dbReference>
<keyword evidence="1" id="KW-0812">Transmembrane</keyword>
<dbReference type="InterPro" id="IPR036249">
    <property type="entry name" value="Thioredoxin-like_sf"/>
</dbReference>
<dbReference type="AlphaFoldDB" id="A0A9E7R4Y8"/>
<dbReference type="PROSITE" id="PS51352">
    <property type="entry name" value="THIOREDOXIN_2"/>
    <property type="match status" value="1"/>
</dbReference>
<keyword evidence="4" id="KW-1185">Reference proteome</keyword>
<feature type="transmembrane region" description="Helical" evidence="1">
    <location>
        <begin position="35"/>
        <end position="53"/>
    </location>
</feature>
<dbReference type="RefSeq" id="WP_260595090.1">
    <property type="nucleotide sequence ID" value="NZ_CP104003.1"/>
</dbReference>
<dbReference type="KEGG" id="ssai:N0B31_06695"/>
<dbReference type="GO" id="GO:0016491">
    <property type="term" value="F:oxidoreductase activity"/>
    <property type="evidence" value="ECO:0007669"/>
    <property type="project" value="InterPro"/>
</dbReference>
<dbReference type="Proteomes" id="UP001057580">
    <property type="component" value="Chromosome"/>
</dbReference>
<accession>A0A9E7R4Y8</accession>
<evidence type="ECO:0000313" key="4">
    <source>
        <dbReference type="Proteomes" id="UP001057580"/>
    </source>
</evidence>
<dbReference type="Gene3D" id="3.40.30.10">
    <property type="entry name" value="Glutaredoxin"/>
    <property type="match status" value="1"/>
</dbReference>
<dbReference type="InterPro" id="IPR000866">
    <property type="entry name" value="AhpC/TSA"/>
</dbReference>
<sequence length="158" mass="17873">MIPQVGDDAPEFRALHCDGEAFRPRALADSLGERGGVLIFGGFVFSAIALNWWTRYEKYGWHEFDEVPVYGVYRDGPYAVNEFLRQRSVPFEFFADVDGEVAEAFDLLVERDGMAGVHTARRAVFVLDADGTVVDAWDTDEWIHPVPTRELQESIESL</sequence>
<name>A0A9E7R4Y8_9EURY</name>